<gene>
    <name evidence="1" type="ORF">AWC14_02980</name>
</gene>
<evidence type="ECO:0000313" key="1">
    <source>
        <dbReference type="EMBL" id="ORW04559.1"/>
    </source>
</evidence>
<reference evidence="1 2" key="1">
    <citation type="submission" date="2016-01" db="EMBL/GenBank/DDBJ databases">
        <title>The new phylogeny of the genus Mycobacterium.</title>
        <authorList>
            <person name="Tarcisio F."/>
            <person name="Conor M."/>
            <person name="Antonella G."/>
            <person name="Elisabetta G."/>
            <person name="Giulia F.S."/>
            <person name="Sara T."/>
            <person name="Anna F."/>
            <person name="Clotilde B."/>
            <person name="Roberto B."/>
            <person name="Veronica D.S."/>
            <person name="Fabio R."/>
            <person name="Monica P."/>
            <person name="Olivier J."/>
            <person name="Enrico T."/>
            <person name="Nicola S."/>
        </authorList>
    </citation>
    <scope>NUCLEOTIDE SEQUENCE [LARGE SCALE GENOMIC DNA]</scope>
    <source>
        <strain evidence="1 2">DSM 45166</strain>
    </source>
</reference>
<keyword evidence="2" id="KW-1185">Reference proteome</keyword>
<protein>
    <submittedName>
        <fullName evidence="1">Uncharacterized protein</fullName>
    </submittedName>
</protein>
<sequence length="88" mass="9609">MNYPGATAEDRWVQMVGTLIVGDPAHCGVRGSCDELTQLWWHGQAEQGCNRGFQHGTAGQGVEFVEVVCETRCLDVTVGDFCNCLLYA</sequence>
<dbReference type="AlphaFoldDB" id="A0A1X1Y0F8"/>
<evidence type="ECO:0000313" key="2">
    <source>
        <dbReference type="Proteomes" id="UP000193487"/>
    </source>
</evidence>
<dbReference type="Proteomes" id="UP000193487">
    <property type="component" value="Unassembled WGS sequence"/>
</dbReference>
<comment type="caution">
    <text evidence="1">The sequence shown here is derived from an EMBL/GenBank/DDBJ whole genome shotgun (WGS) entry which is preliminary data.</text>
</comment>
<organism evidence="1 2">
    <name type="scientific">Mycobacterium kyorinense</name>
    <dbReference type="NCBI Taxonomy" id="487514"/>
    <lineage>
        <taxon>Bacteria</taxon>
        <taxon>Bacillati</taxon>
        <taxon>Actinomycetota</taxon>
        <taxon>Actinomycetes</taxon>
        <taxon>Mycobacteriales</taxon>
        <taxon>Mycobacteriaceae</taxon>
        <taxon>Mycobacterium</taxon>
    </lineage>
</organism>
<proteinExistence type="predicted"/>
<dbReference type="EMBL" id="LQPE01000103">
    <property type="protein sequence ID" value="ORW04559.1"/>
    <property type="molecule type" value="Genomic_DNA"/>
</dbReference>
<name>A0A1X1Y0F8_9MYCO</name>
<accession>A0A1X1Y0F8</accession>